<feature type="transmembrane region" description="Helical" evidence="1">
    <location>
        <begin position="27"/>
        <end position="53"/>
    </location>
</feature>
<protein>
    <recommendedName>
        <fullName evidence="2">PASTA domain-containing protein</fullName>
    </recommendedName>
</protein>
<evidence type="ECO:0000259" key="2">
    <source>
        <dbReference type="PROSITE" id="PS51178"/>
    </source>
</evidence>
<dbReference type="PROSITE" id="PS51178">
    <property type="entry name" value="PASTA"/>
    <property type="match status" value="1"/>
</dbReference>
<dbReference type="InterPro" id="IPR008613">
    <property type="entry name" value="Excalibur_Ca-bd_domain"/>
</dbReference>
<gene>
    <name evidence="3" type="ORF">GCM10009836_58990</name>
</gene>
<dbReference type="RefSeq" id="WP_344424382.1">
    <property type="nucleotide sequence ID" value="NZ_BAAAQK010000025.1"/>
</dbReference>
<dbReference type="EMBL" id="BAAAQK010000025">
    <property type="protein sequence ID" value="GAA1870539.1"/>
    <property type="molecule type" value="Genomic_DNA"/>
</dbReference>
<evidence type="ECO:0000313" key="4">
    <source>
        <dbReference type="Proteomes" id="UP001500449"/>
    </source>
</evidence>
<dbReference type="SMART" id="SM00894">
    <property type="entry name" value="Excalibur"/>
    <property type="match status" value="1"/>
</dbReference>
<dbReference type="Pfam" id="PF03793">
    <property type="entry name" value="PASTA"/>
    <property type="match status" value="1"/>
</dbReference>
<dbReference type="Proteomes" id="UP001500449">
    <property type="component" value="Unassembled WGS sequence"/>
</dbReference>
<dbReference type="SMART" id="SM00740">
    <property type="entry name" value="PASTA"/>
    <property type="match status" value="1"/>
</dbReference>
<accession>A0ABN2NIH6</accession>
<dbReference type="InterPro" id="IPR005543">
    <property type="entry name" value="PASTA_dom"/>
</dbReference>
<dbReference type="Gene3D" id="3.30.10.20">
    <property type="match status" value="1"/>
</dbReference>
<dbReference type="CDD" id="cd06577">
    <property type="entry name" value="PASTA_pknB"/>
    <property type="match status" value="1"/>
</dbReference>
<keyword evidence="1" id="KW-0812">Transmembrane</keyword>
<evidence type="ECO:0000256" key="1">
    <source>
        <dbReference type="SAM" id="Phobius"/>
    </source>
</evidence>
<feature type="domain" description="PASTA" evidence="2">
    <location>
        <begin position="119"/>
        <end position="190"/>
    </location>
</feature>
<sequence>MTSTQPWTPPAPTGPDRAGNPQATAGFVLGLIGLAAGWVPILGLVVTVPALLLSRAGRARFRTGRAATAGRSGAGLVLGMIGTVLCVVMSVVGIVSAAGAPAPVVVPAAAPVVAPVVAQPAPVLLAVPNVVGMTDAQARQALTAAGFTVVTLGPSTGSVAGVAAGTVTTQLPPAGARASATDPIVLGEADAPPVAVIAPAPAAVAEPAAPVAPRPLVSAPQTRVAAPAAPVREATPEAPAASSAYYANCTAAKNAGAAPLHVGDPGYRKALDRDGDGVACET</sequence>
<keyword evidence="1" id="KW-1133">Transmembrane helix</keyword>
<keyword evidence="4" id="KW-1185">Reference proteome</keyword>
<evidence type="ECO:0000313" key="3">
    <source>
        <dbReference type="EMBL" id="GAA1870539.1"/>
    </source>
</evidence>
<organism evidence="3 4">
    <name type="scientific">Pseudonocardia ailaonensis</name>
    <dbReference type="NCBI Taxonomy" id="367279"/>
    <lineage>
        <taxon>Bacteria</taxon>
        <taxon>Bacillati</taxon>
        <taxon>Actinomycetota</taxon>
        <taxon>Actinomycetes</taxon>
        <taxon>Pseudonocardiales</taxon>
        <taxon>Pseudonocardiaceae</taxon>
        <taxon>Pseudonocardia</taxon>
    </lineage>
</organism>
<proteinExistence type="predicted"/>
<reference evidence="3 4" key="1">
    <citation type="journal article" date="2019" name="Int. J. Syst. Evol. Microbiol.">
        <title>The Global Catalogue of Microorganisms (GCM) 10K type strain sequencing project: providing services to taxonomists for standard genome sequencing and annotation.</title>
        <authorList>
            <consortium name="The Broad Institute Genomics Platform"/>
            <consortium name="The Broad Institute Genome Sequencing Center for Infectious Disease"/>
            <person name="Wu L."/>
            <person name="Ma J."/>
        </authorList>
    </citation>
    <scope>NUCLEOTIDE SEQUENCE [LARGE SCALE GENOMIC DNA]</scope>
    <source>
        <strain evidence="3 4">JCM 16009</strain>
    </source>
</reference>
<feature type="transmembrane region" description="Helical" evidence="1">
    <location>
        <begin position="74"/>
        <end position="98"/>
    </location>
</feature>
<dbReference type="Pfam" id="PF05901">
    <property type="entry name" value="Excalibur"/>
    <property type="match status" value="1"/>
</dbReference>
<name>A0ABN2NIH6_9PSEU</name>
<comment type="caution">
    <text evidence="3">The sequence shown here is derived from an EMBL/GenBank/DDBJ whole genome shotgun (WGS) entry which is preliminary data.</text>
</comment>
<keyword evidence="1" id="KW-0472">Membrane</keyword>